<dbReference type="GO" id="GO:0046655">
    <property type="term" value="P:folic acid metabolic process"/>
    <property type="evidence" value="ECO:0007669"/>
    <property type="project" value="TreeGrafter"/>
</dbReference>
<sequence>MAILNLVTPATTSTGKRTIGLIWAQTRAGVIGANGTVPWHVPEDLAHFQETITGRAVVMGRKTWDALPVEARVEEGRRTIVVTRDPDWYAVGAERAASIEEALSLAEPDEAWVIGGGETLRTAMPYATVISVTEVSTDVTGDVYAPPISREFVMAFTTGVSRSSNGRDYYVFRSYARP</sequence>
<gene>
    <name evidence="10" type="primary">folA</name>
    <name evidence="10" type="ORF">NWFMUON74_15380</name>
</gene>
<evidence type="ECO:0000256" key="3">
    <source>
        <dbReference type="ARBA" id="ARBA00012856"/>
    </source>
</evidence>
<dbReference type="AlphaFoldDB" id="A0A7G1KGS6"/>
<organism evidence="10 11">
    <name type="scientific">Nocardia wallacei</name>
    <dbReference type="NCBI Taxonomy" id="480035"/>
    <lineage>
        <taxon>Bacteria</taxon>
        <taxon>Bacillati</taxon>
        <taxon>Actinomycetota</taxon>
        <taxon>Actinomycetes</taxon>
        <taxon>Mycobacteriales</taxon>
        <taxon>Nocardiaceae</taxon>
        <taxon>Nocardia</taxon>
    </lineage>
</organism>
<dbReference type="EC" id="1.5.1.3" evidence="3 7"/>
<keyword evidence="11" id="KW-1185">Reference proteome</keyword>
<dbReference type="InterPro" id="IPR017925">
    <property type="entry name" value="DHFR_CS"/>
</dbReference>
<evidence type="ECO:0000256" key="4">
    <source>
        <dbReference type="ARBA" id="ARBA00022563"/>
    </source>
</evidence>
<dbReference type="CDD" id="cd00209">
    <property type="entry name" value="DHFR"/>
    <property type="match status" value="1"/>
</dbReference>
<dbReference type="PANTHER" id="PTHR48069:SF3">
    <property type="entry name" value="DIHYDROFOLATE REDUCTASE"/>
    <property type="match status" value="1"/>
</dbReference>
<evidence type="ECO:0000256" key="2">
    <source>
        <dbReference type="ARBA" id="ARBA00009539"/>
    </source>
</evidence>
<keyword evidence="4 7" id="KW-0554">One-carbon metabolism</keyword>
<dbReference type="GO" id="GO:0004146">
    <property type="term" value="F:dihydrofolate reductase activity"/>
    <property type="evidence" value="ECO:0007669"/>
    <property type="project" value="UniProtKB-EC"/>
</dbReference>
<evidence type="ECO:0000256" key="5">
    <source>
        <dbReference type="ARBA" id="ARBA00022857"/>
    </source>
</evidence>
<dbReference type="GO" id="GO:0046654">
    <property type="term" value="P:tetrahydrofolate biosynthetic process"/>
    <property type="evidence" value="ECO:0007669"/>
    <property type="project" value="UniProtKB-UniPathway"/>
</dbReference>
<comment type="pathway">
    <text evidence="1 7">Cofactor biosynthesis; tetrahydrofolate biosynthesis; 5,6,7,8-tetrahydrofolate from 7,8-dihydrofolate: step 1/1.</text>
</comment>
<name>A0A7G1KGS6_9NOCA</name>
<dbReference type="InterPro" id="IPR001796">
    <property type="entry name" value="DHFR_dom"/>
</dbReference>
<reference evidence="10 11" key="1">
    <citation type="submission" date="2020-08" db="EMBL/GenBank/DDBJ databases">
        <title>Genome Sequencing of Nocardia wallacei strain FMUON74 and assembly.</title>
        <authorList>
            <person name="Toyokawa M."/>
            <person name="Uesaka K."/>
        </authorList>
    </citation>
    <scope>NUCLEOTIDE SEQUENCE [LARGE SCALE GENOMIC DNA]</scope>
    <source>
        <strain evidence="10 11">FMUON74</strain>
    </source>
</reference>
<dbReference type="PROSITE" id="PS00075">
    <property type="entry name" value="DHFR_1"/>
    <property type="match status" value="1"/>
</dbReference>
<dbReference type="SUPFAM" id="SSF53597">
    <property type="entry name" value="Dihydrofolate reductase-like"/>
    <property type="match status" value="1"/>
</dbReference>
<dbReference type="InterPro" id="IPR024072">
    <property type="entry name" value="DHFR-like_dom_sf"/>
</dbReference>
<dbReference type="Gene3D" id="3.40.430.10">
    <property type="entry name" value="Dihydrofolate Reductase, subunit A"/>
    <property type="match status" value="1"/>
</dbReference>
<accession>A0A7G1KGS6</accession>
<evidence type="ECO:0000256" key="1">
    <source>
        <dbReference type="ARBA" id="ARBA00004903"/>
    </source>
</evidence>
<dbReference type="UniPathway" id="UPA00077">
    <property type="reaction ID" value="UER00158"/>
</dbReference>
<dbReference type="Pfam" id="PF00186">
    <property type="entry name" value="DHFR_1"/>
    <property type="match status" value="1"/>
</dbReference>
<comment type="function">
    <text evidence="7">Key enzyme in folate metabolism. Catalyzes an essential reaction for de novo glycine and purine synthesis, and for DNA precursor synthesis.</text>
</comment>
<dbReference type="InterPro" id="IPR012259">
    <property type="entry name" value="DHFR"/>
</dbReference>
<evidence type="ECO:0000256" key="8">
    <source>
        <dbReference type="RuleBase" id="RU004474"/>
    </source>
</evidence>
<comment type="catalytic activity">
    <reaction evidence="7">
        <text>(6S)-5,6,7,8-tetrahydrofolate + NADP(+) = 7,8-dihydrofolate + NADPH + H(+)</text>
        <dbReference type="Rhea" id="RHEA:15009"/>
        <dbReference type="ChEBI" id="CHEBI:15378"/>
        <dbReference type="ChEBI" id="CHEBI:57451"/>
        <dbReference type="ChEBI" id="CHEBI:57453"/>
        <dbReference type="ChEBI" id="CHEBI:57783"/>
        <dbReference type="ChEBI" id="CHEBI:58349"/>
        <dbReference type="EC" id="1.5.1.3"/>
    </reaction>
</comment>
<evidence type="ECO:0000259" key="9">
    <source>
        <dbReference type="PROSITE" id="PS51330"/>
    </source>
</evidence>
<dbReference type="PRINTS" id="PR00070">
    <property type="entry name" value="DHFR"/>
</dbReference>
<feature type="domain" description="DHFR" evidence="9">
    <location>
        <begin position="18"/>
        <end position="178"/>
    </location>
</feature>
<evidence type="ECO:0000256" key="6">
    <source>
        <dbReference type="ARBA" id="ARBA00023002"/>
    </source>
</evidence>
<dbReference type="Proteomes" id="UP000516173">
    <property type="component" value="Chromosome"/>
</dbReference>
<dbReference type="GO" id="GO:0050661">
    <property type="term" value="F:NADP binding"/>
    <property type="evidence" value="ECO:0007669"/>
    <property type="project" value="InterPro"/>
</dbReference>
<protein>
    <recommendedName>
        <fullName evidence="3 7">Dihydrofolate reductase</fullName>
        <ecNumber evidence="3 7">1.5.1.3</ecNumber>
    </recommendedName>
</protein>
<dbReference type="GO" id="GO:0046452">
    <property type="term" value="P:dihydrofolate metabolic process"/>
    <property type="evidence" value="ECO:0007669"/>
    <property type="project" value="TreeGrafter"/>
</dbReference>
<keyword evidence="5 7" id="KW-0521">NADP</keyword>
<evidence type="ECO:0000256" key="7">
    <source>
        <dbReference type="PIRNR" id="PIRNR000194"/>
    </source>
</evidence>
<dbReference type="PIRSF" id="PIRSF000194">
    <property type="entry name" value="DHFR"/>
    <property type="match status" value="1"/>
</dbReference>
<comment type="similarity">
    <text evidence="2 7 8">Belongs to the dihydrofolate reductase family.</text>
</comment>
<dbReference type="EMBL" id="AP023396">
    <property type="protein sequence ID" value="BCK53766.1"/>
    <property type="molecule type" value="Genomic_DNA"/>
</dbReference>
<evidence type="ECO:0000313" key="10">
    <source>
        <dbReference type="EMBL" id="BCK53766.1"/>
    </source>
</evidence>
<dbReference type="PANTHER" id="PTHR48069">
    <property type="entry name" value="DIHYDROFOLATE REDUCTASE"/>
    <property type="match status" value="1"/>
</dbReference>
<evidence type="ECO:0000313" key="11">
    <source>
        <dbReference type="Proteomes" id="UP000516173"/>
    </source>
</evidence>
<dbReference type="GO" id="GO:0005829">
    <property type="term" value="C:cytosol"/>
    <property type="evidence" value="ECO:0007669"/>
    <property type="project" value="TreeGrafter"/>
</dbReference>
<dbReference type="KEGG" id="nwl:NWFMUON74_15380"/>
<dbReference type="PROSITE" id="PS51330">
    <property type="entry name" value="DHFR_2"/>
    <property type="match status" value="1"/>
</dbReference>
<keyword evidence="6 7" id="KW-0560">Oxidoreductase</keyword>
<dbReference type="GO" id="GO:0006730">
    <property type="term" value="P:one-carbon metabolic process"/>
    <property type="evidence" value="ECO:0007669"/>
    <property type="project" value="UniProtKB-KW"/>
</dbReference>
<proteinExistence type="inferred from homology"/>